<dbReference type="OrthoDB" id="686784at2759"/>
<evidence type="ECO:0000256" key="1">
    <source>
        <dbReference type="SAM" id="MobiDB-lite"/>
    </source>
</evidence>
<protein>
    <submittedName>
        <fullName evidence="2">Uncharacterized protein</fullName>
    </submittedName>
</protein>
<proteinExistence type="predicted"/>
<evidence type="ECO:0000313" key="2">
    <source>
        <dbReference type="EMBL" id="KAG8233938.1"/>
    </source>
</evidence>
<dbReference type="AlphaFoldDB" id="A0A8K0KKI2"/>
<reference evidence="2" key="1">
    <citation type="submission" date="2013-04" db="EMBL/GenBank/DDBJ databases">
        <authorList>
            <person name="Qu J."/>
            <person name="Murali S.C."/>
            <person name="Bandaranaike D."/>
            <person name="Bellair M."/>
            <person name="Blankenburg K."/>
            <person name="Chao H."/>
            <person name="Dinh H."/>
            <person name="Doddapaneni H."/>
            <person name="Downs B."/>
            <person name="Dugan-Rocha S."/>
            <person name="Elkadiri S."/>
            <person name="Gnanaolivu R.D."/>
            <person name="Hernandez B."/>
            <person name="Javaid M."/>
            <person name="Jayaseelan J.C."/>
            <person name="Lee S."/>
            <person name="Li M."/>
            <person name="Ming W."/>
            <person name="Munidasa M."/>
            <person name="Muniz J."/>
            <person name="Nguyen L."/>
            <person name="Ongeri F."/>
            <person name="Osuji N."/>
            <person name="Pu L.-L."/>
            <person name="Puazo M."/>
            <person name="Qu C."/>
            <person name="Quiroz J."/>
            <person name="Raj R."/>
            <person name="Weissenberger G."/>
            <person name="Xin Y."/>
            <person name="Zou X."/>
            <person name="Han Y."/>
            <person name="Richards S."/>
            <person name="Worley K."/>
            <person name="Muzny D."/>
            <person name="Gibbs R."/>
        </authorList>
    </citation>
    <scope>NUCLEOTIDE SEQUENCE</scope>
    <source>
        <strain evidence="2">Sampled in the wild</strain>
    </source>
</reference>
<evidence type="ECO:0000313" key="3">
    <source>
        <dbReference type="Proteomes" id="UP000792457"/>
    </source>
</evidence>
<gene>
    <name evidence="2" type="ORF">J437_LFUL005144</name>
</gene>
<sequence length="202" mass="23245">MNSYLTTYKKSYPPHSVKRPEISKPKSQYSNPLEDENPLLLPCEIAEQPDPSKYETPLQFMERALKEYPNLKYTLQQGIPSYDEIHQDKKNRGKSVYFLDYCEPGSELVSARTLRKQRIKLPELKSTKIPETIYKASYRDASNATAVGLNIKPLKLGKPQDNLPNDFQLKIATSFPTGKSEYQDTISDTGEIIIEDKLLWRQ</sequence>
<name>A0A8K0KKI2_LADFU</name>
<organism evidence="2 3">
    <name type="scientific">Ladona fulva</name>
    <name type="common">Scarce chaser dragonfly</name>
    <name type="synonym">Libellula fulva</name>
    <dbReference type="NCBI Taxonomy" id="123851"/>
    <lineage>
        <taxon>Eukaryota</taxon>
        <taxon>Metazoa</taxon>
        <taxon>Ecdysozoa</taxon>
        <taxon>Arthropoda</taxon>
        <taxon>Hexapoda</taxon>
        <taxon>Insecta</taxon>
        <taxon>Pterygota</taxon>
        <taxon>Palaeoptera</taxon>
        <taxon>Odonata</taxon>
        <taxon>Epiprocta</taxon>
        <taxon>Anisoptera</taxon>
        <taxon>Libelluloidea</taxon>
        <taxon>Libellulidae</taxon>
        <taxon>Ladona</taxon>
    </lineage>
</organism>
<dbReference type="Proteomes" id="UP000792457">
    <property type="component" value="Unassembled WGS sequence"/>
</dbReference>
<reference evidence="2" key="2">
    <citation type="submission" date="2017-10" db="EMBL/GenBank/DDBJ databases">
        <title>Ladona fulva Genome sequencing and assembly.</title>
        <authorList>
            <person name="Murali S."/>
            <person name="Richards S."/>
            <person name="Bandaranaike D."/>
            <person name="Bellair M."/>
            <person name="Blankenburg K."/>
            <person name="Chao H."/>
            <person name="Dinh H."/>
            <person name="Doddapaneni H."/>
            <person name="Dugan-Rocha S."/>
            <person name="Elkadiri S."/>
            <person name="Gnanaolivu R."/>
            <person name="Hernandez B."/>
            <person name="Skinner E."/>
            <person name="Javaid M."/>
            <person name="Lee S."/>
            <person name="Li M."/>
            <person name="Ming W."/>
            <person name="Munidasa M."/>
            <person name="Muniz J."/>
            <person name="Nguyen L."/>
            <person name="Hughes D."/>
            <person name="Osuji N."/>
            <person name="Pu L.-L."/>
            <person name="Puazo M."/>
            <person name="Qu C."/>
            <person name="Quiroz J."/>
            <person name="Raj R."/>
            <person name="Weissenberger G."/>
            <person name="Xin Y."/>
            <person name="Zou X."/>
            <person name="Han Y."/>
            <person name="Worley K."/>
            <person name="Muzny D."/>
            <person name="Gibbs R."/>
        </authorList>
    </citation>
    <scope>NUCLEOTIDE SEQUENCE</scope>
    <source>
        <strain evidence="2">Sampled in the wild</strain>
    </source>
</reference>
<keyword evidence="3" id="KW-1185">Reference proteome</keyword>
<feature type="region of interest" description="Disordered" evidence="1">
    <location>
        <begin position="1"/>
        <end position="35"/>
    </location>
</feature>
<accession>A0A8K0KKI2</accession>
<comment type="caution">
    <text evidence="2">The sequence shown here is derived from an EMBL/GenBank/DDBJ whole genome shotgun (WGS) entry which is preliminary data.</text>
</comment>
<dbReference type="EMBL" id="KZ308753">
    <property type="protein sequence ID" value="KAG8233938.1"/>
    <property type="molecule type" value="Genomic_DNA"/>
</dbReference>